<feature type="transmembrane region" description="Helical" evidence="1">
    <location>
        <begin position="70"/>
        <end position="91"/>
    </location>
</feature>
<feature type="transmembrane region" description="Helical" evidence="1">
    <location>
        <begin position="18"/>
        <end position="35"/>
    </location>
</feature>
<organism evidence="2 3">
    <name type="scientific">Isoptericola dokdonensis DS-3</name>
    <dbReference type="NCBI Taxonomy" id="1300344"/>
    <lineage>
        <taxon>Bacteria</taxon>
        <taxon>Bacillati</taxon>
        <taxon>Actinomycetota</taxon>
        <taxon>Actinomycetes</taxon>
        <taxon>Micrococcales</taxon>
        <taxon>Promicromonosporaceae</taxon>
        <taxon>Isoptericola</taxon>
    </lineage>
</organism>
<name>A0A161IHV2_9MICO</name>
<dbReference type="STRING" id="1300344.I598_1796"/>
<dbReference type="KEGG" id="ido:I598_1796"/>
<protein>
    <submittedName>
        <fullName evidence="2">Uncharacterized protein</fullName>
    </submittedName>
</protein>
<evidence type="ECO:0000313" key="2">
    <source>
        <dbReference type="EMBL" id="ANC31344.1"/>
    </source>
</evidence>
<keyword evidence="1" id="KW-0472">Membrane</keyword>
<sequence length="96" mass="9436">MHDDDGDARSTAPRSVEWSLALGVGALFCAVVPVIGDWISTPLAIAAVALGSLGSHVADRDLRPGVARGVIGALLGIAALGIVGFGIAASLGHPAG</sequence>
<dbReference type="Proteomes" id="UP000076794">
    <property type="component" value="Chromosome"/>
</dbReference>
<proteinExistence type="predicted"/>
<keyword evidence="1" id="KW-0812">Transmembrane</keyword>
<evidence type="ECO:0000256" key="1">
    <source>
        <dbReference type="SAM" id="Phobius"/>
    </source>
</evidence>
<evidence type="ECO:0000313" key="3">
    <source>
        <dbReference type="Proteomes" id="UP000076794"/>
    </source>
</evidence>
<accession>A0A161IHV2</accession>
<reference evidence="2 3" key="1">
    <citation type="submission" date="2016-01" db="EMBL/GenBank/DDBJ databases">
        <title>Complete genome sequence of a soil Actinobacterium, Isoptericola dokdonensis DS-3.</title>
        <authorList>
            <person name="Kwon S.-K."/>
            <person name="Kim J.F."/>
        </authorList>
    </citation>
    <scope>NUCLEOTIDE SEQUENCE [LARGE SCALE GENOMIC DNA]</scope>
    <source>
        <strain evidence="2 3">DS-3</strain>
    </source>
</reference>
<gene>
    <name evidence="2" type="ORF">I598_1796</name>
</gene>
<feature type="transmembrane region" description="Helical" evidence="1">
    <location>
        <begin position="41"/>
        <end position="58"/>
    </location>
</feature>
<dbReference type="PATRIC" id="fig|1300344.3.peg.1803"/>
<dbReference type="OrthoDB" id="9881803at2"/>
<keyword evidence="3" id="KW-1185">Reference proteome</keyword>
<dbReference type="RefSeq" id="WP_068202656.1">
    <property type="nucleotide sequence ID" value="NZ_CP014209.1"/>
</dbReference>
<dbReference type="AlphaFoldDB" id="A0A161IHV2"/>
<dbReference type="EMBL" id="CP014209">
    <property type="protein sequence ID" value="ANC31344.1"/>
    <property type="molecule type" value="Genomic_DNA"/>
</dbReference>
<keyword evidence="1" id="KW-1133">Transmembrane helix</keyword>